<evidence type="ECO:0000256" key="1">
    <source>
        <dbReference type="ARBA" id="ARBA00000085"/>
    </source>
</evidence>
<evidence type="ECO:0000313" key="16">
    <source>
        <dbReference type="Proteomes" id="UP000527324"/>
    </source>
</evidence>
<dbReference type="NCBIfam" id="TIGR00229">
    <property type="entry name" value="sensory_box"/>
    <property type="match status" value="1"/>
</dbReference>
<name>A0A7W9F799_9CAUL</name>
<evidence type="ECO:0000313" key="15">
    <source>
        <dbReference type="EMBL" id="MBB5738852.1"/>
    </source>
</evidence>
<dbReference type="CDD" id="cd17546">
    <property type="entry name" value="REC_hyHK_CKI1_RcsC-like"/>
    <property type="match status" value="1"/>
</dbReference>
<keyword evidence="8" id="KW-0902">Two-component regulatory system</keyword>
<evidence type="ECO:0000256" key="6">
    <source>
        <dbReference type="ARBA" id="ARBA00022777"/>
    </source>
</evidence>
<dbReference type="InterPro" id="IPR003661">
    <property type="entry name" value="HisK_dim/P_dom"/>
</dbReference>
<evidence type="ECO:0000256" key="2">
    <source>
        <dbReference type="ARBA" id="ARBA00012438"/>
    </source>
</evidence>
<dbReference type="SUPFAM" id="SSF55874">
    <property type="entry name" value="ATPase domain of HSP90 chaperone/DNA topoisomerase II/histidine kinase"/>
    <property type="match status" value="1"/>
</dbReference>
<dbReference type="SUPFAM" id="SSF47384">
    <property type="entry name" value="Homodimeric domain of signal transducing histidine kinase"/>
    <property type="match status" value="1"/>
</dbReference>
<dbReference type="InterPro" id="IPR035965">
    <property type="entry name" value="PAS-like_dom_sf"/>
</dbReference>
<evidence type="ECO:0000259" key="14">
    <source>
        <dbReference type="PROSITE" id="PS50112"/>
    </source>
</evidence>
<dbReference type="PRINTS" id="PR00344">
    <property type="entry name" value="BCTRLSENSOR"/>
</dbReference>
<keyword evidence="4" id="KW-0808">Transferase</keyword>
<keyword evidence="3 11" id="KW-0597">Phosphoprotein</keyword>
<evidence type="ECO:0000256" key="8">
    <source>
        <dbReference type="ARBA" id="ARBA00023012"/>
    </source>
</evidence>
<reference evidence="15 16" key="1">
    <citation type="submission" date="2020-08" db="EMBL/GenBank/DDBJ databases">
        <title>Genomic Encyclopedia of Type Strains, Phase IV (KMG-IV): sequencing the most valuable type-strain genomes for metagenomic binning, comparative biology and taxonomic classification.</title>
        <authorList>
            <person name="Goeker M."/>
        </authorList>
    </citation>
    <scope>NUCLEOTIDE SEQUENCE [LARGE SCALE GENOMIC DNA]</scope>
    <source>
        <strain evidence="15 16">DSM 4731</strain>
    </source>
</reference>
<evidence type="ECO:0000256" key="11">
    <source>
        <dbReference type="PROSITE-ProRule" id="PRU00169"/>
    </source>
</evidence>
<keyword evidence="16" id="KW-1185">Reference proteome</keyword>
<dbReference type="Gene3D" id="1.10.287.130">
    <property type="match status" value="1"/>
</dbReference>
<dbReference type="PROSITE" id="PS50112">
    <property type="entry name" value="PAS"/>
    <property type="match status" value="1"/>
</dbReference>
<dbReference type="PANTHER" id="PTHR45339:SF5">
    <property type="entry name" value="HISTIDINE KINASE"/>
    <property type="match status" value="1"/>
</dbReference>
<dbReference type="EC" id="2.7.13.3" evidence="2"/>
<keyword evidence="5" id="KW-0547">Nucleotide-binding</keyword>
<comment type="catalytic activity">
    <reaction evidence="1">
        <text>ATP + protein L-histidine = ADP + protein N-phospho-L-histidine.</text>
        <dbReference type="EC" id="2.7.13.3"/>
    </reaction>
</comment>
<dbReference type="InterPro" id="IPR011006">
    <property type="entry name" value="CheY-like_superfamily"/>
</dbReference>
<sequence>MTSRSIADSLTPAAPFDAPRRAPELDLDTFFDVSLDLLVVRDINGPVLKASASWFTVLGYRPEALVGRLLPSLIHPDDQEATREAMAEVVSRRPGDPVLGQINRYRHRDGRYVTLEWRAQRLGNRIFGVARDVTQKVAAERALMEAKAAAEAANQAKSDFLANMSHEIRTPLNGVIGIVDALSKTDLSPEQAEMVALIASSGVTLERLVSDILDVSKIEAGQLNLETRPFDLDEALEAGLDVARLRAEAKGLTLEVRRDADARGVFVGDSLRIRQILDNLLSNAVKFTQHGGVQVDVRVCEDSDGLTVLSLTVQDTGVGFSCDHAARLFERFTQADSTVTRRFGGTGLGLSICHALTEMMGGRIRAASTPGVGSRFTVEIPLPRVSSLGDYDVQTRGRATQIAAPLPALRVLLAEDHPVNQRVVQLILGAHDMQIVTVDNGLQALEAFQSQDFDLVLMDMQMPEMDGLTATRAIRRVEASRRRRTPVIMLSANAMDDHRRQALAAGADLHVSKPVTAAALLGGIQVLMAAPATASDVRAG</sequence>
<feature type="domain" description="PAS" evidence="14">
    <location>
        <begin position="23"/>
        <end position="93"/>
    </location>
</feature>
<dbReference type="Pfam" id="PF08447">
    <property type="entry name" value="PAS_3"/>
    <property type="match status" value="1"/>
</dbReference>
<dbReference type="SMART" id="SM00091">
    <property type="entry name" value="PAS"/>
    <property type="match status" value="1"/>
</dbReference>
<dbReference type="CDD" id="cd00130">
    <property type="entry name" value="PAS"/>
    <property type="match status" value="1"/>
</dbReference>
<dbReference type="PROSITE" id="PS50109">
    <property type="entry name" value="HIS_KIN"/>
    <property type="match status" value="1"/>
</dbReference>
<evidence type="ECO:0000259" key="13">
    <source>
        <dbReference type="PROSITE" id="PS50110"/>
    </source>
</evidence>
<dbReference type="InterPro" id="IPR003594">
    <property type="entry name" value="HATPase_dom"/>
</dbReference>
<dbReference type="EMBL" id="JACHOQ010000001">
    <property type="protein sequence ID" value="MBB5738852.1"/>
    <property type="molecule type" value="Genomic_DNA"/>
</dbReference>
<evidence type="ECO:0000256" key="5">
    <source>
        <dbReference type="ARBA" id="ARBA00022741"/>
    </source>
</evidence>
<dbReference type="SUPFAM" id="SSF52172">
    <property type="entry name" value="CheY-like"/>
    <property type="match status" value="1"/>
</dbReference>
<dbReference type="GO" id="GO:0000155">
    <property type="term" value="F:phosphorelay sensor kinase activity"/>
    <property type="evidence" value="ECO:0007669"/>
    <property type="project" value="InterPro"/>
</dbReference>
<dbReference type="SMART" id="SM00448">
    <property type="entry name" value="REC"/>
    <property type="match status" value="1"/>
</dbReference>
<dbReference type="Pfam" id="PF02518">
    <property type="entry name" value="HATPase_c"/>
    <property type="match status" value="1"/>
</dbReference>
<dbReference type="InterPro" id="IPR000014">
    <property type="entry name" value="PAS"/>
</dbReference>
<dbReference type="PANTHER" id="PTHR45339">
    <property type="entry name" value="HYBRID SIGNAL TRANSDUCTION HISTIDINE KINASE J"/>
    <property type="match status" value="1"/>
</dbReference>
<dbReference type="PROSITE" id="PS50110">
    <property type="entry name" value="RESPONSE_REGULATORY"/>
    <property type="match status" value="1"/>
</dbReference>
<dbReference type="FunFam" id="3.30.565.10:FF:000010">
    <property type="entry name" value="Sensor histidine kinase RcsC"/>
    <property type="match status" value="1"/>
</dbReference>
<dbReference type="Pfam" id="PF00512">
    <property type="entry name" value="HisKA"/>
    <property type="match status" value="1"/>
</dbReference>
<dbReference type="AlphaFoldDB" id="A0A7W9F799"/>
<dbReference type="SMART" id="SM00387">
    <property type="entry name" value="HATPase_c"/>
    <property type="match status" value="1"/>
</dbReference>
<dbReference type="SMART" id="SM00388">
    <property type="entry name" value="HisKA"/>
    <property type="match status" value="1"/>
</dbReference>
<dbReference type="CDD" id="cd00082">
    <property type="entry name" value="HisKA"/>
    <property type="match status" value="1"/>
</dbReference>
<organism evidence="15 16">
    <name type="scientific">Brevundimonas aurantiaca</name>
    <dbReference type="NCBI Taxonomy" id="74316"/>
    <lineage>
        <taxon>Bacteria</taxon>
        <taxon>Pseudomonadati</taxon>
        <taxon>Pseudomonadota</taxon>
        <taxon>Alphaproteobacteria</taxon>
        <taxon>Caulobacterales</taxon>
        <taxon>Caulobacteraceae</taxon>
        <taxon>Brevundimonas</taxon>
    </lineage>
</organism>
<dbReference type="RefSeq" id="WP_183215042.1">
    <property type="nucleotide sequence ID" value="NZ_CAJFZW010000032.1"/>
</dbReference>
<dbReference type="InterPro" id="IPR001789">
    <property type="entry name" value="Sig_transdc_resp-reg_receiver"/>
</dbReference>
<dbReference type="Pfam" id="PF00072">
    <property type="entry name" value="Response_reg"/>
    <property type="match status" value="1"/>
</dbReference>
<feature type="domain" description="Histidine kinase" evidence="12">
    <location>
        <begin position="163"/>
        <end position="384"/>
    </location>
</feature>
<dbReference type="InterPro" id="IPR004358">
    <property type="entry name" value="Sig_transdc_His_kin-like_C"/>
</dbReference>
<evidence type="ECO:0000256" key="9">
    <source>
        <dbReference type="ARBA" id="ARBA00064003"/>
    </source>
</evidence>
<evidence type="ECO:0000256" key="4">
    <source>
        <dbReference type="ARBA" id="ARBA00022679"/>
    </source>
</evidence>
<protein>
    <recommendedName>
        <fullName evidence="10">Sensory/regulatory protein RpfC</fullName>
        <ecNumber evidence="2">2.7.13.3</ecNumber>
    </recommendedName>
</protein>
<accession>A0A7W9F799</accession>
<dbReference type="InterPro" id="IPR005467">
    <property type="entry name" value="His_kinase_dom"/>
</dbReference>
<evidence type="ECO:0000256" key="10">
    <source>
        <dbReference type="ARBA" id="ARBA00068150"/>
    </source>
</evidence>
<dbReference type="InterPro" id="IPR036097">
    <property type="entry name" value="HisK_dim/P_sf"/>
</dbReference>
<keyword evidence="7" id="KW-0067">ATP-binding</keyword>
<dbReference type="FunFam" id="1.10.287.130:FF:000002">
    <property type="entry name" value="Two-component osmosensing histidine kinase"/>
    <property type="match status" value="1"/>
</dbReference>
<dbReference type="Gene3D" id="3.30.450.20">
    <property type="entry name" value="PAS domain"/>
    <property type="match status" value="1"/>
</dbReference>
<comment type="caution">
    <text evidence="15">The sequence shown here is derived from an EMBL/GenBank/DDBJ whole genome shotgun (WGS) entry which is preliminary data.</text>
</comment>
<keyword evidence="6" id="KW-0418">Kinase</keyword>
<comment type="subunit">
    <text evidence="9">At low DSF concentrations, interacts with RpfF.</text>
</comment>
<dbReference type="Gene3D" id="3.40.50.2300">
    <property type="match status" value="1"/>
</dbReference>
<feature type="modified residue" description="4-aspartylphosphate" evidence="11">
    <location>
        <position position="459"/>
    </location>
</feature>
<evidence type="ECO:0000256" key="7">
    <source>
        <dbReference type="ARBA" id="ARBA00022840"/>
    </source>
</evidence>
<dbReference type="InterPro" id="IPR013655">
    <property type="entry name" value="PAS_fold_3"/>
</dbReference>
<dbReference type="GO" id="GO:0005524">
    <property type="term" value="F:ATP binding"/>
    <property type="evidence" value="ECO:0007669"/>
    <property type="project" value="UniProtKB-KW"/>
</dbReference>
<dbReference type="SUPFAM" id="SSF55785">
    <property type="entry name" value="PYP-like sensor domain (PAS domain)"/>
    <property type="match status" value="1"/>
</dbReference>
<evidence type="ECO:0000256" key="3">
    <source>
        <dbReference type="ARBA" id="ARBA00022553"/>
    </source>
</evidence>
<dbReference type="InterPro" id="IPR036890">
    <property type="entry name" value="HATPase_C_sf"/>
</dbReference>
<feature type="domain" description="Response regulatory" evidence="13">
    <location>
        <begin position="410"/>
        <end position="528"/>
    </location>
</feature>
<evidence type="ECO:0000259" key="12">
    <source>
        <dbReference type="PROSITE" id="PS50109"/>
    </source>
</evidence>
<gene>
    <name evidence="15" type="ORF">GGQ93_000543</name>
</gene>
<proteinExistence type="predicted"/>
<dbReference type="Gene3D" id="3.30.565.10">
    <property type="entry name" value="Histidine kinase-like ATPase, C-terminal domain"/>
    <property type="match status" value="1"/>
</dbReference>
<dbReference type="CDD" id="cd16922">
    <property type="entry name" value="HATPase_EvgS-ArcB-TorS-like"/>
    <property type="match status" value="1"/>
</dbReference>
<dbReference type="Proteomes" id="UP000527324">
    <property type="component" value="Unassembled WGS sequence"/>
</dbReference>